<protein>
    <submittedName>
        <fullName evidence="1">Uncharacterized protein</fullName>
    </submittedName>
</protein>
<reference evidence="1 2" key="1">
    <citation type="journal article" date="2021" name="Commun. Biol.">
        <title>The genome of Shorea leprosula (Dipterocarpaceae) highlights the ecological relevance of drought in aseasonal tropical rainforests.</title>
        <authorList>
            <person name="Ng K.K.S."/>
            <person name="Kobayashi M.J."/>
            <person name="Fawcett J.A."/>
            <person name="Hatakeyama M."/>
            <person name="Paape T."/>
            <person name="Ng C.H."/>
            <person name="Ang C.C."/>
            <person name="Tnah L.H."/>
            <person name="Lee C.T."/>
            <person name="Nishiyama T."/>
            <person name="Sese J."/>
            <person name="O'Brien M.J."/>
            <person name="Copetti D."/>
            <person name="Mohd Noor M.I."/>
            <person name="Ong R.C."/>
            <person name="Putra M."/>
            <person name="Sireger I.Z."/>
            <person name="Indrioko S."/>
            <person name="Kosugi Y."/>
            <person name="Izuno A."/>
            <person name="Isagi Y."/>
            <person name="Lee S.L."/>
            <person name="Shimizu K.K."/>
        </authorList>
    </citation>
    <scope>NUCLEOTIDE SEQUENCE [LARGE SCALE GENOMIC DNA]</scope>
    <source>
        <strain evidence="1">214</strain>
    </source>
</reference>
<organism evidence="1 2">
    <name type="scientific">Rubroshorea leprosula</name>
    <dbReference type="NCBI Taxonomy" id="152421"/>
    <lineage>
        <taxon>Eukaryota</taxon>
        <taxon>Viridiplantae</taxon>
        <taxon>Streptophyta</taxon>
        <taxon>Embryophyta</taxon>
        <taxon>Tracheophyta</taxon>
        <taxon>Spermatophyta</taxon>
        <taxon>Magnoliopsida</taxon>
        <taxon>eudicotyledons</taxon>
        <taxon>Gunneridae</taxon>
        <taxon>Pentapetalae</taxon>
        <taxon>rosids</taxon>
        <taxon>malvids</taxon>
        <taxon>Malvales</taxon>
        <taxon>Dipterocarpaceae</taxon>
        <taxon>Rubroshorea</taxon>
    </lineage>
</organism>
<dbReference type="EMBL" id="BPVZ01000047">
    <property type="protein sequence ID" value="GKV17046.1"/>
    <property type="molecule type" value="Genomic_DNA"/>
</dbReference>
<name>A0AAV5JWH0_9ROSI</name>
<dbReference type="AlphaFoldDB" id="A0AAV5JWH0"/>
<evidence type="ECO:0000313" key="2">
    <source>
        <dbReference type="Proteomes" id="UP001054252"/>
    </source>
</evidence>
<keyword evidence="2" id="KW-1185">Reference proteome</keyword>
<evidence type="ECO:0000313" key="1">
    <source>
        <dbReference type="EMBL" id="GKV17046.1"/>
    </source>
</evidence>
<sequence>MPFLPTRLVLGSKRNPTTVSFVALAGFISIPCAFRITPTSSSLFHAEA</sequence>
<accession>A0AAV5JWH0</accession>
<proteinExistence type="predicted"/>
<dbReference type="Proteomes" id="UP001054252">
    <property type="component" value="Unassembled WGS sequence"/>
</dbReference>
<gene>
    <name evidence="1" type="ORF">SLEP1_g27599</name>
</gene>
<comment type="caution">
    <text evidence="1">The sequence shown here is derived from an EMBL/GenBank/DDBJ whole genome shotgun (WGS) entry which is preliminary data.</text>
</comment>